<dbReference type="GO" id="GO:0005737">
    <property type="term" value="C:cytoplasm"/>
    <property type="evidence" value="ECO:0007669"/>
    <property type="project" value="TreeGrafter"/>
</dbReference>
<dbReference type="PANTHER" id="PTHR13774">
    <property type="entry name" value="PHENAZINE BIOSYNTHESIS PROTEIN"/>
    <property type="match status" value="1"/>
</dbReference>
<dbReference type="RefSeq" id="WP_161072726.1">
    <property type="nucleotide sequence ID" value="NZ_WWCU01000013.1"/>
</dbReference>
<dbReference type="SUPFAM" id="SSF54506">
    <property type="entry name" value="Diaminopimelate epimerase-like"/>
    <property type="match status" value="1"/>
</dbReference>
<comment type="similarity">
    <text evidence="1">Belongs to the PhzF family.</text>
</comment>
<dbReference type="EMBL" id="WWCU01000013">
    <property type="protein sequence ID" value="MYN08408.1"/>
    <property type="molecule type" value="Genomic_DNA"/>
</dbReference>
<protein>
    <submittedName>
        <fullName evidence="3">PhzF family phenazine biosynthesis protein</fullName>
    </submittedName>
</protein>
<accession>A0A7X4HCS2</accession>
<dbReference type="Proteomes" id="UP000450676">
    <property type="component" value="Unassembled WGS sequence"/>
</dbReference>
<name>A0A7X4HCS2_9BURK</name>
<evidence type="ECO:0000256" key="1">
    <source>
        <dbReference type="ARBA" id="ARBA00008270"/>
    </source>
</evidence>
<evidence type="ECO:0000313" key="4">
    <source>
        <dbReference type="Proteomes" id="UP000450676"/>
    </source>
</evidence>
<keyword evidence="4" id="KW-1185">Reference proteome</keyword>
<dbReference type="PIRSF" id="PIRSF016184">
    <property type="entry name" value="PhzC_PhzF"/>
    <property type="match status" value="1"/>
</dbReference>
<dbReference type="Gene3D" id="3.10.310.10">
    <property type="entry name" value="Diaminopimelate Epimerase, Chain A, domain 1"/>
    <property type="match status" value="2"/>
</dbReference>
<gene>
    <name evidence="3" type="ORF">GTP77_13790</name>
</gene>
<dbReference type="PANTHER" id="PTHR13774:SF39">
    <property type="entry name" value="BIOSYNTHESIS PROTEIN, PUTATIVE-RELATED"/>
    <property type="match status" value="1"/>
</dbReference>
<keyword evidence="2" id="KW-0413">Isomerase</keyword>
<organism evidence="3 4">
    <name type="scientific">Pseudoduganella aquatica</name>
    <dbReference type="NCBI Taxonomy" id="2660641"/>
    <lineage>
        <taxon>Bacteria</taxon>
        <taxon>Pseudomonadati</taxon>
        <taxon>Pseudomonadota</taxon>
        <taxon>Betaproteobacteria</taxon>
        <taxon>Burkholderiales</taxon>
        <taxon>Oxalobacteraceae</taxon>
        <taxon>Telluria group</taxon>
        <taxon>Pseudoduganella</taxon>
    </lineage>
</organism>
<dbReference type="InterPro" id="IPR003719">
    <property type="entry name" value="Phenazine_PhzF-like"/>
</dbReference>
<reference evidence="3 4" key="1">
    <citation type="submission" date="2019-12" db="EMBL/GenBank/DDBJ databases">
        <title>Novel species isolated from a subtropical stream in China.</title>
        <authorList>
            <person name="Lu H."/>
        </authorList>
    </citation>
    <scope>NUCLEOTIDE SEQUENCE [LARGE SCALE GENOMIC DNA]</scope>
    <source>
        <strain evidence="3 4">FT127W</strain>
    </source>
</reference>
<proteinExistence type="inferred from homology"/>
<evidence type="ECO:0000256" key="2">
    <source>
        <dbReference type="ARBA" id="ARBA00023235"/>
    </source>
</evidence>
<dbReference type="Pfam" id="PF02567">
    <property type="entry name" value="PhzC-PhzF"/>
    <property type="match status" value="1"/>
</dbReference>
<sequence length="279" mass="29255">MQRTVHELKCFGSRPGEGNAALVVLGDASSEAQRQDFARAQNRSACVFVDAVAPADGGGAAAQDALFVLDYYYPHMRSPLCLHATLAAARVLLREHGAPLAVRTALRGQLLHVSERGTDVFVRLQRQPTPDVVIPPDLPAALLGQPSLRLASAPAIASVGSPKLLLELDSAAALQALRPDLARIAAWGKEHGVSGCYAYARRGDGSFEGRNFNHLDPALEDSATGVAAGALTVHLGRALTLHQGAALGQPCVLRTELDGGRADGEHILIGGAAAFLRPH</sequence>
<evidence type="ECO:0000313" key="3">
    <source>
        <dbReference type="EMBL" id="MYN08408.1"/>
    </source>
</evidence>
<dbReference type="AlphaFoldDB" id="A0A7X4HCS2"/>
<comment type="caution">
    <text evidence="3">The sequence shown here is derived from an EMBL/GenBank/DDBJ whole genome shotgun (WGS) entry which is preliminary data.</text>
</comment>
<dbReference type="GO" id="GO:0016853">
    <property type="term" value="F:isomerase activity"/>
    <property type="evidence" value="ECO:0007669"/>
    <property type="project" value="UniProtKB-KW"/>
</dbReference>